<keyword evidence="7 9" id="KW-0704">Schiff base</keyword>
<comment type="similarity">
    <text evidence="9">Belongs to the PanD family.</text>
</comment>
<dbReference type="InterPro" id="IPR009010">
    <property type="entry name" value="Asp_de-COase-like_dom_sf"/>
</dbReference>
<dbReference type="NCBIfam" id="TIGR00223">
    <property type="entry name" value="panD"/>
    <property type="match status" value="1"/>
</dbReference>
<feature type="active site" description="Proton donor" evidence="9">
    <location>
        <position position="57"/>
    </location>
</feature>
<dbReference type="HAMAP" id="MF_00446">
    <property type="entry name" value="PanD"/>
    <property type="match status" value="1"/>
</dbReference>
<feature type="modified residue" description="Pyruvic acid (Ser)" evidence="9">
    <location>
        <position position="24"/>
    </location>
</feature>
<feature type="active site" description="Schiff-base intermediate with substrate; via pyruvic acid" evidence="9">
    <location>
        <position position="24"/>
    </location>
</feature>
<evidence type="ECO:0000256" key="7">
    <source>
        <dbReference type="ARBA" id="ARBA00023270"/>
    </source>
</evidence>
<feature type="binding site" evidence="9">
    <location>
        <position position="56"/>
    </location>
    <ligand>
        <name>substrate</name>
    </ligand>
</feature>
<accession>A0ABT9NA74</accession>
<comment type="catalytic activity">
    <reaction evidence="9">
        <text>L-aspartate + H(+) = beta-alanine + CO2</text>
        <dbReference type="Rhea" id="RHEA:19497"/>
        <dbReference type="ChEBI" id="CHEBI:15378"/>
        <dbReference type="ChEBI" id="CHEBI:16526"/>
        <dbReference type="ChEBI" id="CHEBI:29991"/>
        <dbReference type="ChEBI" id="CHEBI:57966"/>
        <dbReference type="EC" id="4.1.1.11"/>
    </reaction>
</comment>
<comment type="PTM">
    <text evidence="9">Is synthesized initially as an inactive proenzyme, which is activated by self-cleavage at a specific serine bond to produce a beta-subunit with a hydroxyl group at its C-terminus and an alpha-subunit with a pyruvoyl group at its N-terminus.</text>
</comment>
<keyword evidence="1 9" id="KW-0963">Cytoplasm</keyword>
<evidence type="ECO:0000313" key="11">
    <source>
        <dbReference type="Proteomes" id="UP001235966"/>
    </source>
</evidence>
<organism evidence="10 11">
    <name type="scientific">Arcanobacterium wilhelmae</name>
    <dbReference type="NCBI Taxonomy" id="1803177"/>
    <lineage>
        <taxon>Bacteria</taxon>
        <taxon>Bacillati</taxon>
        <taxon>Actinomycetota</taxon>
        <taxon>Actinomycetes</taxon>
        <taxon>Actinomycetales</taxon>
        <taxon>Actinomycetaceae</taxon>
        <taxon>Arcanobacterium</taxon>
    </lineage>
</organism>
<dbReference type="RefSeq" id="WP_278057967.1">
    <property type="nucleotide sequence ID" value="NZ_CP121247.1"/>
</dbReference>
<feature type="chain" id="PRO_5044907500" description="Aspartate 1-decarboxylase alpha chain" evidence="9">
    <location>
        <begin position="24"/>
        <end position="135"/>
    </location>
</feature>
<comment type="function">
    <text evidence="9">Catalyzes the pyruvoyl-dependent decarboxylation of aspartate to produce beta-alanine.</text>
</comment>
<dbReference type="PANTHER" id="PTHR21012:SF0">
    <property type="entry name" value="ASPARTATE 1-DECARBOXYLASE"/>
    <property type="match status" value="1"/>
</dbReference>
<dbReference type="Pfam" id="PF02261">
    <property type="entry name" value="Asp_decarbox"/>
    <property type="match status" value="1"/>
</dbReference>
<keyword evidence="8 9" id="KW-0670">Pyruvate</keyword>
<keyword evidence="4 9" id="KW-0068">Autocatalytic cleavage</keyword>
<keyword evidence="11" id="KW-1185">Reference proteome</keyword>
<comment type="cofactor">
    <cofactor evidence="9">
        <name>pyruvate</name>
        <dbReference type="ChEBI" id="CHEBI:15361"/>
    </cofactor>
    <text evidence="9">Binds 1 pyruvoyl group covalently per subunit.</text>
</comment>
<evidence type="ECO:0000313" key="10">
    <source>
        <dbReference type="EMBL" id="MDP9800605.1"/>
    </source>
</evidence>
<keyword evidence="6 9" id="KW-0456">Lyase</keyword>
<name>A0ABT9NA74_9ACTO</name>
<feature type="chain" id="PRO_5044907499" description="Aspartate 1-decarboxylase beta chain" evidence="9">
    <location>
        <begin position="1"/>
        <end position="23"/>
    </location>
</feature>
<keyword evidence="5 9" id="KW-0865">Zymogen</keyword>
<comment type="pathway">
    <text evidence="9">Cofactor biosynthesis; (R)-pantothenate biosynthesis; beta-alanine from L-aspartate: step 1/1.</text>
</comment>
<evidence type="ECO:0000256" key="1">
    <source>
        <dbReference type="ARBA" id="ARBA00022490"/>
    </source>
</evidence>
<dbReference type="SUPFAM" id="SSF50692">
    <property type="entry name" value="ADC-like"/>
    <property type="match status" value="1"/>
</dbReference>
<evidence type="ECO:0000256" key="6">
    <source>
        <dbReference type="ARBA" id="ARBA00023239"/>
    </source>
</evidence>
<dbReference type="EMBL" id="JAUSQW010000001">
    <property type="protein sequence ID" value="MDP9800605.1"/>
    <property type="molecule type" value="Genomic_DNA"/>
</dbReference>
<evidence type="ECO:0000256" key="4">
    <source>
        <dbReference type="ARBA" id="ARBA00022813"/>
    </source>
</evidence>
<dbReference type="GO" id="GO:0004068">
    <property type="term" value="F:aspartate 1-decarboxylase activity"/>
    <property type="evidence" value="ECO:0007669"/>
    <property type="project" value="UniProtKB-EC"/>
</dbReference>
<dbReference type="Gene3D" id="2.40.40.20">
    <property type="match status" value="1"/>
</dbReference>
<dbReference type="CDD" id="cd06919">
    <property type="entry name" value="Asp_decarbox"/>
    <property type="match status" value="1"/>
</dbReference>
<dbReference type="InterPro" id="IPR003190">
    <property type="entry name" value="Asp_decarbox"/>
</dbReference>
<keyword evidence="3 9" id="KW-0210">Decarboxylase</keyword>
<feature type="binding site" evidence="9">
    <location>
        <begin position="72"/>
        <end position="74"/>
    </location>
    <ligand>
        <name>substrate</name>
    </ligand>
</feature>
<evidence type="ECO:0000256" key="2">
    <source>
        <dbReference type="ARBA" id="ARBA00022655"/>
    </source>
</evidence>
<comment type="subcellular location">
    <subcellularLocation>
        <location evidence="9">Cytoplasm</location>
    </subcellularLocation>
</comment>
<sequence length="135" mass="14099">MRKMISGKIHRATVTGADLNYVGSVTVDADLLEAANILPGESVDIVNVTNGSRLSTYTIPGERGKGEVILNGAAAHHASAGDIVILMAYQWMDDADARENAPAVVFVDHANHIVEIGANPGKVPPNDQGLKSSGV</sequence>
<dbReference type="PANTHER" id="PTHR21012">
    <property type="entry name" value="ASPARTATE 1-DECARBOXYLASE"/>
    <property type="match status" value="1"/>
</dbReference>
<gene>
    <name evidence="9" type="primary">panD</name>
    <name evidence="10" type="ORF">J2S49_000681</name>
</gene>
<protein>
    <recommendedName>
        <fullName evidence="9">Aspartate 1-decarboxylase</fullName>
        <ecNumber evidence="9">4.1.1.11</ecNumber>
    </recommendedName>
    <alternativeName>
        <fullName evidence="9">Aspartate alpha-decarboxylase</fullName>
    </alternativeName>
    <component>
        <recommendedName>
            <fullName evidence="9">Aspartate 1-decarboxylase beta chain</fullName>
        </recommendedName>
    </component>
    <component>
        <recommendedName>
            <fullName evidence="9">Aspartate 1-decarboxylase alpha chain</fullName>
        </recommendedName>
    </component>
</protein>
<evidence type="ECO:0000256" key="8">
    <source>
        <dbReference type="ARBA" id="ARBA00023317"/>
    </source>
</evidence>
<reference evidence="10 11" key="1">
    <citation type="submission" date="2023-07" db="EMBL/GenBank/DDBJ databases">
        <title>Sequencing the genomes of 1000 actinobacteria strains.</title>
        <authorList>
            <person name="Klenk H.-P."/>
        </authorList>
    </citation>
    <scope>NUCLEOTIDE SEQUENCE [LARGE SCALE GENOMIC DNA]</scope>
    <source>
        <strain evidence="10 11">DSM 102162</strain>
    </source>
</reference>
<comment type="subunit">
    <text evidence="9">Heterooctamer of four alpha and four beta subunits.</text>
</comment>
<comment type="caution">
    <text evidence="10">The sequence shown here is derived from an EMBL/GenBank/DDBJ whole genome shotgun (WGS) entry which is preliminary data.</text>
</comment>
<evidence type="ECO:0000256" key="3">
    <source>
        <dbReference type="ARBA" id="ARBA00022793"/>
    </source>
</evidence>
<dbReference type="EC" id="4.1.1.11" evidence="9"/>
<proteinExistence type="inferred from homology"/>
<dbReference type="Proteomes" id="UP001235966">
    <property type="component" value="Unassembled WGS sequence"/>
</dbReference>
<evidence type="ECO:0000256" key="9">
    <source>
        <dbReference type="HAMAP-Rule" id="MF_00446"/>
    </source>
</evidence>
<keyword evidence="2 9" id="KW-0566">Pantothenate biosynthesis</keyword>
<dbReference type="PIRSF" id="PIRSF006246">
    <property type="entry name" value="Asp_decarbox"/>
    <property type="match status" value="1"/>
</dbReference>
<evidence type="ECO:0000256" key="5">
    <source>
        <dbReference type="ARBA" id="ARBA00023145"/>
    </source>
</evidence>